<evidence type="ECO:0000256" key="6">
    <source>
        <dbReference type="ARBA" id="ARBA00022842"/>
    </source>
</evidence>
<dbReference type="GO" id="GO:0005524">
    <property type="term" value="F:ATP binding"/>
    <property type="evidence" value="ECO:0007669"/>
    <property type="project" value="UniProtKB-KW"/>
</dbReference>
<evidence type="ECO:0000256" key="4">
    <source>
        <dbReference type="ARBA" id="ARBA00022741"/>
    </source>
</evidence>
<feature type="region of interest" description="Disordered" evidence="8">
    <location>
        <begin position="615"/>
        <end position="668"/>
    </location>
</feature>
<comment type="similarity">
    <text evidence="1">Belongs to the folylpolyglutamate synthase family.</text>
</comment>
<dbReference type="Proteomes" id="UP000054481">
    <property type="component" value="Unassembled WGS sequence"/>
</dbReference>
<dbReference type="GO" id="GO:0005829">
    <property type="term" value="C:cytosol"/>
    <property type="evidence" value="ECO:0007669"/>
    <property type="project" value="TreeGrafter"/>
</dbReference>
<dbReference type="PROSITE" id="PS01011">
    <property type="entry name" value="FOLYLPOLYGLU_SYNT_1"/>
    <property type="match status" value="1"/>
</dbReference>
<keyword evidence="7" id="KW-0175">Coiled coil</keyword>
<dbReference type="Gene3D" id="3.90.190.20">
    <property type="entry name" value="Mur ligase, C-terminal domain"/>
    <property type="match status" value="1"/>
</dbReference>
<dbReference type="OrthoDB" id="5212574at2759"/>
<dbReference type="AlphaFoldDB" id="A0A0F7ZZA5"/>
<keyword evidence="3" id="KW-0479">Metal-binding</keyword>
<dbReference type="EMBL" id="KQ030531">
    <property type="protein sequence ID" value="KJZ73882.1"/>
    <property type="molecule type" value="Genomic_DNA"/>
</dbReference>
<name>A0A0F7ZZA5_9HYPO</name>
<sequence length="668" mass="73654">MPSTKDIRRALARVRSALPRERRVDSPRRDIRLGLERITRIVPEKQSWRGVHVAGTNGKGSICALLSGMMKRAGVSHGVFLSPAIPEPHNGILVNGRFINKRMHETEVGAVRNAWSRASASWTFVPGEDPGQLTPFELETAAAFRCFEKMHVKYGIVEVGMGGATDATNAMKNKAITIISKIDLDHQEYLGNTIEEIARVKAGIMQPGVPCVVDHSNPKSVLQVLQRHADAIGTRISRSSDAEDIVNAIERQRYVLEDYELNNLMCAATAFRLLFPNSELEINKVLGRKPNLPGRKEKVRVLEFTGGTREQAVLVDGAHNLLGVQTLAKFVDAKVRQDNKPVTWVMGMSDGANKPFAKMIETLIRPGDNFAFVEFKQGATDPSPAPAELGREIAAELLEDESQIYDGEPSLEPALRWACQKAGEAPVVVTGSLYLIREIYMLPGTDPQWKIGTRRPGPAQLWHYSQLSQERPLTPEEASEFKRARRHNYLSPSKSPVFRPVKSGGGPVALYVSPTIRAEQRSAAHHKKQAGALGVAISGIEADVNRAGAGNAAGLSASLEELKRRRDEHLKAYSQAMARVRGHLVDPNKKHPSYGEIFGSARDQGGKVVSLMREHGIKPKKGQKRPRQEAQDVADEDETPEPTEDESAMTQAEAELWLERSLVKGRRS</sequence>
<dbReference type="SUPFAM" id="SSF53244">
    <property type="entry name" value="MurD-like peptide ligases, peptide-binding domain"/>
    <property type="match status" value="1"/>
</dbReference>
<protein>
    <submittedName>
        <fullName evidence="9">Uncharacterized protein</fullName>
    </submittedName>
</protein>
<keyword evidence="5" id="KW-0067">ATP-binding</keyword>
<dbReference type="GO" id="GO:0004326">
    <property type="term" value="F:tetrahydrofolylpolyglutamate synthase activity"/>
    <property type="evidence" value="ECO:0007669"/>
    <property type="project" value="InterPro"/>
</dbReference>
<feature type="compositionally biased region" description="Acidic residues" evidence="8">
    <location>
        <begin position="632"/>
        <end position="647"/>
    </location>
</feature>
<dbReference type="PANTHER" id="PTHR11136:SF0">
    <property type="entry name" value="DIHYDROFOLATE SYNTHETASE-RELATED"/>
    <property type="match status" value="1"/>
</dbReference>
<dbReference type="GO" id="GO:0008841">
    <property type="term" value="F:dihydrofolate synthase activity"/>
    <property type="evidence" value="ECO:0007669"/>
    <property type="project" value="TreeGrafter"/>
</dbReference>
<dbReference type="NCBIfam" id="TIGR01499">
    <property type="entry name" value="folC"/>
    <property type="match status" value="1"/>
</dbReference>
<feature type="coiled-coil region" evidence="7">
    <location>
        <begin position="552"/>
        <end position="579"/>
    </location>
</feature>
<evidence type="ECO:0000256" key="3">
    <source>
        <dbReference type="ARBA" id="ARBA00022723"/>
    </source>
</evidence>
<dbReference type="SUPFAM" id="SSF53623">
    <property type="entry name" value="MurD-like peptide ligases, catalytic domain"/>
    <property type="match status" value="1"/>
</dbReference>
<evidence type="ECO:0000256" key="8">
    <source>
        <dbReference type="SAM" id="MobiDB-lite"/>
    </source>
</evidence>
<accession>A0A0F7ZZA5</accession>
<dbReference type="GO" id="GO:0005739">
    <property type="term" value="C:mitochondrion"/>
    <property type="evidence" value="ECO:0007669"/>
    <property type="project" value="TreeGrafter"/>
</dbReference>
<dbReference type="InterPro" id="IPR001645">
    <property type="entry name" value="Folylpolyglutamate_synth"/>
</dbReference>
<evidence type="ECO:0000313" key="10">
    <source>
        <dbReference type="Proteomes" id="UP000054481"/>
    </source>
</evidence>
<dbReference type="GO" id="GO:0046872">
    <property type="term" value="F:metal ion binding"/>
    <property type="evidence" value="ECO:0007669"/>
    <property type="project" value="UniProtKB-KW"/>
</dbReference>
<dbReference type="Gene3D" id="3.40.1190.10">
    <property type="entry name" value="Mur-like, catalytic domain"/>
    <property type="match status" value="1"/>
</dbReference>
<evidence type="ECO:0000313" key="9">
    <source>
        <dbReference type="EMBL" id="KJZ73882.1"/>
    </source>
</evidence>
<keyword evidence="4" id="KW-0547">Nucleotide-binding</keyword>
<evidence type="ECO:0000256" key="7">
    <source>
        <dbReference type="SAM" id="Coils"/>
    </source>
</evidence>
<organism evidence="9 10">
    <name type="scientific">Hirsutella minnesotensis 3608</name>
    <dbReference type="NCBI Taxonomy" id="1043627"/>
    <lineage>
        <taxon>Eukaryota</taxon>
        <taxon>Fungi</taxon>
        <taxon>Dikarya</taxon>
        <taxon>Ascomycota</taxon>
        <taxon>Pezizomycotina</taxon>
        <taxon>Sordariomycetes</taxon>
        <taxon>Hypocreomycetidae</taxon>
        <taxon>Hypocreales</taxon>
        <taxon>Ophiocordycipitaceae</taxon>
        <taxon>Hirsutella</taxon>
    </lineage>
</organism>
<keyword evidence="2" id="KW-0436">Ligase</keyword>
<dbReference type="InterPro" id="IPR036615">
    <property type="entry name" value="Mur_ligase_C_dom_sf"/>
</dbReference>
<keyword evidence="10" id="KW-1185">Reference proteome</keyword>
<dbReference type="UniPathway" id="UPA00850"/>
<proteinExistence type="inferred from homology"/>
<evidence type="ECO:0000256" key="2">
    <source>
        <dbReference type="ARBA" id="ARBA00022598"/>
    </source>
</evidence>
<dbReference type="PANTHER" id="PTHR11136">
    <property type="entry name" value="FOLYLPOLYGLUTAMATE SYNTHASE-RELATED"/>
    <property type="match status" value="1"/>
</dbReference>
<reference evidence="9 10" key="1">
    <citation type="journal article" date="2014" name="Genome Biol. Evol.">
        <title>Comparative genomics and transcriptomics analyses reveal divergent lifestyle features of nematode endoparasitic fungus Hirsutella minnesotensis.</title>
        <authorList>
            <person name="Lai Y."/>
            <person name="Liu K."/>
            <person name="Zhang X."/>
            <person name="Zhang X."/>
            <person name="Li K."/>
            <person name="Wang N."/>
            <person name="Shu C."/>
            <person name="Wu Y."/>
            <person name="Wang C."/>
            <person name="Bushley K.E."/>
            <person name="Xiang M."/>
            <person name="Liu X."/>
        </authorList>
    </citation>
    <scope>NUCLEOTIDE SEQUENCE [LARGE SCALE GENOMIC DNA]</scope>
    <source>
        <strain evidence="9 10">3608</strain>
    </source>
</reference>
<gene>
    <name evidence="9" type="ORF">HIM_06775</name>
</gene>
<dbReference type="InterPro" id="IPR036565">
    <property type="entry name" value="Mur-like_cat_sf"/>
</dbReference>
<evidence type="ECO:0000256" key="1">
    <source>
        <dbReference type="ARBA" id="ARBA00008276"/>
    </source>
</evidence>
<keyword evidence="6" id="KW-0460">Magnesium</keyword>
<evidence type="ECO:0000256" key="5">
    <source>
        <dbReference type="ARBA" id="ARBA00022840"/>
    </source>
</evidence>
<dbReference type="InterPro" id="IPR018109">
    <property type="entry name" value="Folylpolyglutamate_synth_CS"/>
</dbReference>